<sequence length="102" mass="11495">MTHNITEDQFTRVAAVVDSHRVPALHPKGHLSNILTDYAFQATQGELDLRDKEEGWAPRRASFSAEAKQYCMNVYVAYARYAYEGKDDVSRQALAEIDSICA</sequence>
<dbReference type="RefSeq" id="XP_060458181.1">
    <property type="nucleotide sequence ID" value="XM_060601715.1"/>
</dbReference>
<dbReference type="EMBL" id="AP028216">
    <property type="protein sequence ID" value="BEI92916.1"/>
    <property type="molecule type" value="Genomic_DNA"/>
</dbReference>
<dbReference type="AlphaFoldDB" id="A0AA48L6G2"/>
<reference evidence="1" key="1">
    <citation type="journal article" date="2023" name="BMC Genomics">
        <title>Chromosome-level genome assemblies of Cutaneotrichosporon spp. (Trichosporonales, Basidiomycota) reveal imbalanced evolution between nucleotide sequences and chromosome synteny.</title>
        <authorList>
            <person name="Kobayashi Y."/>
            <person name="Kayamori A."/>
            <person name="Aoki K."/>
            <person name="Shiwa Y."/>
            <person name="Matsutani M."/>
            <person name="Fujita N."/>
            <person name="Sugita T."/>
            <person name="Iwasaki W."/>
            <person name="Tanaka N."/>
            <person name="Takashima M."/>
        </authorList>
    </citation>
    <scope>NUCLEOTIDE SEQUENCE</scope>
    <source>
        <strain evidence="1">HIS019</strain>
    </source>
</reference>
<evidence type="ECO:0000313" key="1">
    <source>
        <dbReference type="EMBL" id="BEI92916.1"/>
    </source>
</evidence>
<name>A0AA48L6G2_9TREE</name>
<accession>A0AA48L6G2</accession>
<dbReference type="Proteomes" id="UP001233271">
    <property type="component" value="Chromosome 5"/>
</dbReference>
<proteinExistence type="predicted"/>
<evidence type="ECO:0000313" key="2">
    <source>
        <dbReference type="Proteomes" id="UP001233271"/>
    </source>
</evidence>
<dbReference type="GeneID" id="85496786"/>
<keyword evidence="2" id="KW-1185">Reference proteome</keyword>
<dbReference type="KEGG" id="ccac:CcaHIS019_0505440"/>
<protein>
    <submittedName>
        <fullName evidence="1">Uncharacterized protein</fullName>
    </submittedName>
</protein>
<organism evidence="1 2">
    <name type="scientific">Cutaneotrichosporon cavernicola</name>
    <dbReference type="NCBI Taxonomy" id="279322"/>
    <lineage>
        <taxon>Eukaryota</taxon>
        <taxon>Fungi</taxon>
        <taxon>Dikarya</taxon>
        <taxon>Basidiomycota</taxon>
        <taxon>Agaricomycotina</taxon>
        <taxon>Tremellomycetes</taxon>
        <taxon>Trichosporonales</taxon>
        <taxon>Trichosporonaceae</taxon>
        <taxon>Cutaneotrichosporon</taxon>
    </lineage>
</organism>
<gene>
    <name evidence="1" type="ORF">CcaverHIS019_0505440</name>
</gene>